<dbReference type="Proteomes" id="UP000001882">
    <property type="component" value="Chromosome"/>
</dbReference>
<feature type="domain" description="CBS" evidence="4">
    <location>
        <begin position="7"/>
        <end position="64"/>
    </location>
</feature>
<sequence length="138" mass="14977">MQVKDVMTTGIACVDSRSSAADAAKKMKDQNVGTVLVVDENQVKGLVTDRAIVTKVVAEQQNPKDVPVGNVMTKQVVGCRESDDILEAVKTMGDMKVRRLPVVNDRDQLVGVVSLADIAQEMRPAMDSMFDEITKATK</sequence>
<dbReference type="EMBL" id="AP011532">
    <property type="protein sequence ID" value="BAI60768.1"/>
    <property type="molecule type" value="Genomic_DNA"/>
</dbReference>
<feature type="domain" description="CBS" evidence="4">
    <location>
        <begin position="72"/>
        <end position="128"/>
    </location>
</feature>
<gene>
    <name evidence="5" type="ordered locus">MCP_0696</name>
</gene>
<evidence type="ECO:0000256" key="3">
    <source>
        <dbReference type="PROSITE-ProRule" id="PRU00703"/>
    </source>
</evidence>
<dbReference type="InterPro" id="IPR000644">
    <property type="entry name" value="CBS_dom"/>
</dbReference>
<keyword evidence="2" id="KW-0486">Methionine biosynthesis</keyword>
<evidence type="ECO:0000313" key="5">
    <source>
        <dbReference type="EMBL" id="BAI60768.1"/>
    </source>
</evidence>
<evidence type="ECO:0000256" key="2">
    <source>
        <dbReference type="ARBA" id="ARBA00023167"/>
    </source>
</evidence>
<dbReference type="CDD" id="cd04622">
    <property type="entry name" value="CBS_pair_HRP1_like"/>
    <property type="match status" value="1"/>
</dbReference>
<dbReference type="InterPro" id="IPR051257">
    <property type="entry name" value="Diverse_CBS-Domain"/>
</dbReference>
<evidence type="ECO:0000256" key="1">
    <source>
        <dbReference type="ARBA" id="ARBA00023122"/>
    </source>
</evidence>
<reference evidence="5 6" key="1">
    <citation type="journal article" date="2007" name="Appl. Environ. Microbiol.">
        <title>Isolation of key methanogens for global methane emission from rice paddy fields: a novel isolate affiliated with the clone cluster rice cluster I.</title>
        <authorList>
            <person name="Sakai S."/>
            <person name="Imachi H."/>
            <person name="Sekiguchi Y."/>
            <person name="Ohashi A."/>
            <person name="Harada H."/>
            <person name="Kamagata Y."/>
        </authorList>
    </citation>
    <scope>NUCLEOTIDE SEQUENCE [LARGE SCALE GENOMIC DNA]</scope>
    <source>
        <strain evidence="6">DSM 17711 / JCM 13418 / NBRC 101707 / SANAE</strain>
    </source>
</reference>
<name>D1YWE6_METPS</name>
<evidence type="ECO:0000313" key="6">
    <source>
        <dbReference type="Proteomes" id="UP000001882"/>
    </source>
</evidence>
<dbReference type="GO" id="GO:0009086">
    <property type="term" value="P:methionine biosynthetic process"/>
    <property type="evidence" value="ECO:0007669"/>
    <property type="project" value="UniProtKB-KW"/>
</dbReference>
<dbReference type="AlphaFoldDB" id="D1YWE6"/>
<dbReference type="PANTHER" id="PTHR43080:SF2">
    <property type="entry name" value="CBS DOMAIN-CONTAINING PROTEIN"/>
    <property type="match status" value="1"/>
</dbReference>
<dbReference type="RefSeq" id="WP_012899448.1">
    <property type="nucleotide sequence ID" value="NC_013665.1"/>
</dbReference>
<organism evidence="5 6">
    <name type="scientific">Methanocella paludicola (strain DSM 17711 / JCM 13418 / NBRC 101707 / SANAE)</name>
    <dbReference type="NCBI Taxonomy" id="304371"/>
    <lineage>
        <taxon>Archaea</taxon>
        <taxon>Methanobacteriati</taxon>
        <taxon>Methanobacteriota</taxon>
        <taxon>Stenosarchaea group</taxon>
        <taxon>Methanomicrobia</taxon>
        <taxon>Methanocellales</taxon>
        <taxon>Methanocellaceae</taxon>
        <taxon>Methanocella</taxon>
    </lineage>
</organism>
<dbReference type="InterPro" id="IPR046342">
    <property type="entry name" value="CBS_dom_sf"/>
</dbReference>
<dbReference type="SMART" id="SM00116">
    <property type="entry name" value="CBS"/>
    <property type="match status" value="2"/>
</dbReference>
<dbReference type="OrthoDB" id="43333at2157"/>
<dbReference type="eggNOG" id="arCOG00606">
    <property type="taxonomic scope" value="Archaea"/>
</dbReference>
<dbReference type="Pfam" id="PF00571">
    <property type="entry name" value="CBS"/>
    <property type="match status" value="2"/>
</dbReference>
<evidence type="ECO:0000259" key="4">
    <source>
        <dbReference type="PROSITE" id="PS51371"/>
    </source>
</evidence>
<dbReference type="InParanoid" id="D1YWE6"/>
<dbReference type="SUPFAM" id="SSF54631">
    <property type="entry name" value="CBS-domain pair"/>
    <property type="match status" value="1"/>
</dbReference>
<dbReference type="PANTHER" id="PTHR43080">
    <property type="entry name" value="CBS DOMAIN-CONTAINING PROTEIN CBSX3, MITOCHONDRIAL"/>
    <property type="match status" value="1"/>
</dbReference>
<dbReference type="GeneID" id="8683030"/>
<dbReference type="Gene3D" id="3.10.580.10">
    <property type="entry name" value="CBS-domain"/>
    <property type="match status" value="1"/>
</dbReference>
<dbReference type="STRING" id="304371.MCP_0696"/>
<keyword evidence="2" id="KW-0028">Amino-acid biosynthesis</keyword>
<protein>
    <recommendedName>
        <fullName evidence="4">CBS domain-containing protein</fullName>
    </recommendedName>
</protein>
<accession>D1YWE6</accession>
<keyword evidence="1 3" id="KW-0129">CBS domain</keyword>
<reference evidence="6" key="3">
    <citation type="journal article" date="2011" name="PLoS ONE">
        <title>Genome sequence of a mesophilic hydrogenotrophic methanogen Methanocella paludicola, the first cultivated representative of the order Methanocellales.</title>
        <authorList>
            <person name="Sakai S."/>
            <person name="Takaki Y."/>
            <person name="Shimamura S."/>
            <person name="Sekine M."/>
            <person name="Tajima T."/>
            <person name="Kosugi H."/>
            <person name="Ichikawa N."/>
            <person name="Tasumi E."/>
            <person name="Hiraki A.T."/>
            <person name="Shimizu A."/>
            <person name="Kato Y."/>
            <person name="Nishiko R."/>
            <person name="Mori K."/>
            <person name="Fujita N."/>
            <person name="Imachi H."/>
            <person name="Takai K."/>
        </authorList>
    </citation>
    <scope>NUCLEOTIDE SEQUENCE [LARGE SCALE GENOMIC DNA]</scope>
    <source>
        <strain evidence="6">DSM 17711 / JCM 13418 / NBRC 101707 / SANAE</strain>
    </source>
</reference>
<proteinExistence type="predicted"/>
<reference evidence="5 6" key="2">
    <citation type="journal article" date="2008" name="Int. J. Syst. Evol. Microbiol.">
        <title>Methanocella paludicola gen. nov., sp. nov., a methane-producing archaeon, the first isolate of the lineage 'Rice Cluster I', and proposal of the new archaeal order Methanocellales ord. nov.</title>
        <authorList>
            <person name="Sakai S."/>
            <person name="Imachi H."/>
            <person name="Hanada S."/>
            <person name="Ohashi A."/>
            <person name="Harada H."/>
            <person name="Kamagata Y."/>
        </authorList>
    </citation>
    <scope>NUCLEOTIDE SEQUENCE [LARGE SCALE GENOMIC DNA]</scope>
    <source>
        <strain evidence="6">DSM 17711 / JCM 13418 / NBRC 101707 / SANAE</strain>
    </source>
</reference>
<keyword evidence="6" id="KW-1185">Reference proteome</keyword>
<dbReference type="KEGG" id="mpd:MCP_0696"/>
<dbReference type="PROSITE" id="PS51371">
    <property type="entry name" value="CBS"/>
    <property type="match status" value="2"/>
</dbReference>